<proteinExistence type="predicted"/>
<comment type="caution">
    <text evidence="2">The sequence shown here is derived from an EMBL/GenBank/DDBJ whole genome shotgun (WGS) entry which is preliminary data.</text>
</comment>
<evidence type="ECO:0000313" key="2">
    <source>
        <dbReference type="EMBL" id="CAL5224729.1"/>
    </source>
</evidence>
<protein>
    <submittedName>
        <fullName evidence="2">G7461 protein</fullName>
    </submittedName>
</protein>
<dbReference type="Proteomes" id="UP001497392">
    <property type="component" value="Unassembled WGS sequence"/>
</dbReference>
<gene>
    <name evidence="2" type="primary">g7461</name>
    <name evidence="2" type="ORF">VP750_LOCUS6388</name>
</gene>
<reference evidence="2 3" key="1">
    <citation type="submission" date="2024-06" db="EMBL/GenBank/DDBJ databases">
        <authorList>
            <person name="Kraege A."/>
            <person name="Thomma B."/>
        </authorList>
    </citation>
    <scope>NUCLEOTIDE SEQUENCE [LARGE SCALE GENOMIC DNA]</scope>
</reference>
<evidence type="ECO:0000256" key="1">
    <source>
        <dbReference type="SAM" id="MobiDB-lite"/>
    </source>
</evidence>
<evidence type="ECO:0000313" key="3">
    <source>
        <dbReference type="Proteomes" id="UP001497392"/>
    </source>
</evidence>
<organism evidence="2 3">
    <name type="scientific">Coccomyxa viridis</name>
    <dbReference type="NCBI Taxonomy" id="1274662"/>
    <lineage>
        <taxon>Eukaryota</taxon>
        <taxon>Viridiplantae</taxon>
        <taxon>Chlorophyta</taxon>
        <taxon>core chlorophytes</taxon>
        <taxon>Trebouxiophyceae</taxon>
        <taxon>Trebouxiophyceae incertae sedis</taxon>
        <taxon>Coccomyxaceae</taxon>
        <taxon>Coccomyxa</taxon>
    </lineage>
</organism>
<accession>A0ABP1G0B7</accession>
<name>A0ABP1G0B7_9CHLO</name>
<sequence>MICLDLQGLTTSDIPVNAGVHNPTHLPTYDDRLFEGAAPSPAQEGNGSRIHIHLAPYTSRLLAVHGISLIAAAMRRAYRWRCVLHPEGLPAFPRRATDPLPTSIPLRSPDSLAWRRLALGTWNVEGLTGLPDAVSSMRPAIWPAEYADEHSGIRRLESRWAAAWDHRQQLQPQTGASGPSRIRGAPDPSTDAPWMHRSQPRPAPARDRRPPQPLPAAPAQPAELTPRQRVRAALRSDDTDIASLAEAHPSSPEWAHTWRAATSAALDRPGRVVVWRLLHGKLFVGAFHRHIHRGTPESHLCPHAACQEQLATLSHVMLSCPVSQAVWHWFAATWTAVTQQPAPPLHADLLLADDRRGPWQPAAGLDSLWQRLRLLVITQLWDAYCRARSRPEQPTQPAHIAARVISAARIQMRRDWLLVGSDIRLRAGVLSHWLRGRQPTMTAEAFQSRWCHEEVLCSRPAEVTEPPHMHWTAAHPVPLPR</sequence>
<keyword evidence="3" id="KW-1185">Reference proteome</keyword>
<dbReference type="EMBL" id="CAXHTA020000011">
    <property type="protein sequence ID" value="CAL5224729.1"/>
    <property type="molecule type" value="Genomic_DNA"/>
</dbReference>
<feature type="region of interest" description="Disordered" evidence="1">
    <location>
        <begin position="167"/>
        <end position="229"/>
    </location>
</feature>